<dbReference type="InterPro" id="IPR000719">
    <property type="entry name" value="Prot_kinase_dom"/>
</dbReference>
<evidence type="ECO:0000313" key="7">
    <source>
        <dbReference type="Proteomes" id="UP000182334"/>
    </source>
</evidence>
<keyword evidence="7" id="KW-1185">Reference proteome</keyword>
<dbReference type="Proteomes" id="UP000182334">
    <property type="component" value="Chromosome VI"/>
</dbReference>
<dbReference type="InterPro" id="IPR008271">
    <property type="entry name" value="Ser/Thr_kinase_AS"/>
</dbReference>
<dbReference type="GO" id="GO:0044773">
    <property type="term" value="P:mitotic DNA damage checkpoint signaling"/>
    <property type="evidence" value="ECO:0007669"/>
    <property type="project" value="TreeGrafter"/>
</dbReference>
<protein>
    <submittedName>
        <fullName evidence="6">CIC11C00000003483</fullName>
    </submittedName>
</protein>
<dbReference type="SUPFAM" id="SSF56112">
    <property type="entry name" value="Protein kinase-like (PK-like)"/>
    <property type="match status" value="1"/>
</dbReference>
<dbReference type="Pfam" id="PF00069">
    <property type="entry name" value="Pkinase"/>
    <property type="match status" value="1"/>
</dbReference>
<evidence type="ECO:0000256" key="3">
    <source>
        <dbReference type="PROSITE-ProRule" id="PRU10141"/>
    </source>
</evidence>
<dbReference type="GO" id="GO:0005634">
    <property type="term" value="C:nucleus"/>
    <property type="evidence" value="ECO:0007669"/>
    <property type="project" value="TreeGrafter"/>
</dbReference>
<dbReference type="GO" id="GO:0005524">
    <property type="term" value="F:ATP binding"/>
    <property type="evidence" value="ECO:0007669"/>
    <property type="project" value="UniProtKB-UniRule"/>
</dbReference>
<organism evidence="6 7">
    <name type="scientific">Sungouiella intermedia</name>
    <dbReference type="NCBI Taxonomy" id="45354"/>
    <lineage>
        <taxon>Eukaryota</taxon>
        <taxon>Fungi</taxon>
        <taxon>Dikarya</taxon>
        <taxon>Ascomycota</taxon>
        <taxon>Saccharomycotina</taxon>
        <taxon>Pichiomycetes</taxon>
        <taxon>Metschnikowiaceae</taxon>
        <taxon>Sungouiella</taxon>
    </lineage>
</organism>
<dbReference type="SMART" id="SM00220">
    <property type="entry name" value="S_TKc"/>
    <property type="match status" value="1"/>
</dbReference>
<dbReference type="GO" id="GO:0004674">
    <property type="term" value="F:protein serine/threonine kinase activity"/>
    <property type="evidence" value="ECO:0007669"/>
    <property type="project" value="TreeGrafter"/>
</dbReference>
<dbReference type="InterPro" id="IPR017441">
    <property type="entry name" value="Protein_kinase_ATP_BS"/>
</dbReference>
<dbReference type="PROSITE" id="PS00108">
    <property type="entry name" value="PROTEIN_KINASE_ST"/>
    <property type="match status" value="1"/>
</dbReference>
<sequence>MGFFSRKKDPAVPVITKVPSNTSTHSVHTLKLLLKPKPQTEVPVDKNLLIPTIVTNDVKIETNDRNRRVSTIVEDEQHADFEGDDFENEDDASDFESEDDDYEEHTHALIPRHTATVSQLSALMGLVGLSHTKEALKKLANEELRRTFSLISSDLKINRLLPTMSTSDPHLFESVIGDLQMKLINALTSQLNNLMDALLDLDVQYRLVDDHRTLFDRYGNFKDVIGRGAYGVIKIVDPDDNADGFAIKNKVYAVKELQQRTSTDKNKETRELFLERAVSEFIISSTLNNKHIVRTLDFLVTLPPRSKSGIPVEISENSLKISQVMDCTNGGDFFSYIKQSLASRQYISIDEIDCMVKQITKGLWYMHNHGVAHCDLKLENILITYDTRTPQEGQRGKMNLKLSDFGKSNVVRTKWDAEEQLSTSGPVGSGPYIAPEEYIPTKKGYSLIKKDCWALGVLILVLFNVRRSYFVGKYGEVCQLGYYDEQAHEDTTKNYSSSYLWRTTEAKTISLSKHRKYKDEVFDEYVRSAMVADYDKNTKEWTIHSPGKFLPIETLFDAKDDGSMFERDAEFEEDDFLLRKYFIYKLLDINARTRASVDMVLRSDWLSPVECCCE</sequence>
<dbReference type="InterPro" id="IPR011009">
    <property type="entry name" value="Kinase-like_dom_sf"/>
</dbReference>
<feature type="compositionally biased region" description="Acidic residues" evidence="4">
    <location>
        <begin position="82"/>
        <end position="103"/>
    </location>
</feature>
<proteinExistence type="predicted"/>
<keyword evidence="2 3" id="KW-0067">ATP-binding</keyword>
<dbReference type="STRING" id="45354.A0A1L0DXX9"/>
<accession>A0A1L0DXX9</accession>
<dbReference type="PANTHER" id="PTHR44167:SF24">
    <property type="entry name" value="SERINE_THREONINE-PROTEIN KINASE CHK2"/>
    <property type="match status" value="1"/>
</dbReference>
<feature type="region of interest" description="Disordered" evidence="4">
    <location>
        <begin position="71"/>
        <end position="105"/>
    </location>
</feature>
<reference evidence="6 7" key="1">
    <citation type="submission" date="2016-10" db="EMBL/GenBank/DDBJ databases">
        <authorList>
            <person name="de Groot N.N."/>
        </authorList>
    </citation>
    <scope>NUCLEOTIDE SEQUENCE [LARGE SCALE GENOMIC DNA]</scope>
    <source>
        <strain evidence="6 7">CBS 141442</strain>
    </source>
</reference>
<dbReference type="PROSITE" id="PS00107">
    <property type="entry name" value="PROTEIN_KINASE_ATP"/>
    <property type="match status" value="1"/>
</dbReference>
<dbReference type="OrthoDB" id="6513151at2759"/>
<dbReference type="GO" id="GO:0030447">
    <property type="term" value="P:filamentous growth"/>
    <property type="evidence" value="ECO:0007669"/>
    <property type="project" value="UniProtKB-ARBA"/>
</dbReference>
<evidence type="ECO:0000259" key="5">
    <source>
        <dbReference type="PROSITE" id="PS50011"/>
    </source>
</evidence>
<dbReference type="PROSITE" id="PS50011">
    <property type="entry name" value="PROTEIN_KINASE_DOM"/>
    <property type="match status" value="1"/>
</dbReference>
<evidence type="ECO:0000256" key="2">
    <source>
        <dbReference type="ARBA" id="ARBA00022840"/>
    </source>
</evidence>
<evidence type="ECO:0000256" key="1">
    <source>
        <dbReference type="ARBA" id="ARBA00022741"/>
    </source>
</evidence>
<keyword evidence="1 3" id="KW-0547">Nucleotide-binding</keyword>
<evidence type="ECO:0000313" key="6">
    <source>
        <dbReference type="EMBL" id="SGZ57166.1"/>
    </source>
</evidence>
<dbReference type="PANTHER" id="PTHR44167">
    <property type="entry name" value="OVARIAN-SPECIFIC SERINE/THREONINE-PROTEIN KINASE LOK-RELATED"/>
    <property type="match status" value="1"/>
</dbReference>
<dbReference type="Gene3D" id="1.10.510.10">
    <property type="entry name" value="Transferase(Phosphotransferase) domain 1"/>
    <property type="match status" value="1"/>
</dbReference>
<dbReference type="AlphaFoldDB" id="A0A1L0DXX9"/>
<evidence type="ECO:0000256" key="4">
    <source>
        <dbReference type="SAM" id="MobiDB-lite"/>
    </source>
</evidence>
<dbReference type="Gene3D" id="3.30.200.20">
    <property type="entry name" value="Phosphorylase Kinase, domain 1"/>
    <property type="match status" value="1"/>
</dbReference>
<name>A0A1L0DXX9_9ASCO</name>
<feature type="domain" description="Protein kinase" evidence="5">
    <location>
        <begin position="219"/>
        <end position="606"/>
    </location>
</feature>
<gene>
    <name evidence="6" type="ORF">SAMEA4029010_CIC11G00000003483</name>
</gene>
<dbReference type="EMBL" id="LT635761">
    <property type="protein sequence ID" value="SGZ57166.1"/>
    <property type="molecule type" value="Genomic_DNA"/>
</dbReference>
<feature type="binding site" evidence="3">
    <location>
        <position position="255"/>
    </location>
    <ligand>
        <name>ATP</name>
        <dbReference type="ChEBI" id="CHEBI:30616"/>
    </ligand>
</feature>
<dbReference type="GO" id="GO:0005737">
    <property type="term" value="C:cytoplasm"/>
    <property type="evidence" value="ECO:0007669"/>
    <property type="project" value="TreeGrafter"/>
</dbReference>